<protein>
    <submittedName>
        <fullName evidence="1">Uncharacterized protein</fullName>
    </submittedName>
</protein>
<feature type="non-terminal residue" evidence="1">
    <location>
        <position position="1"/>
    </location>
</feature>
<reference evidence="1" key="1">
    <citation type="submission" date="2022-06" db="EMBL/GenBank/DDBJ databases">
        <title>Phylogenomic reconstructions and comparative analyses of Kickxellomycotina fungi.</title>
        <authorList>
            <person name="Reynolds N.K."/>
            <person name="Stajich J.E."/>
            <person name="Barry K."/>
            <person name="Grigoriev I.V."/>
            <person name="Crous P."/>
            <person name="Smith M.E."/>
        </authorList>
    </citation>
    <scope>NUCLEOTIDE SEQUENCE</scope>
    <source>
        <strain evidence="1">RSA 2271</strain>
    </source>
</reference>
<keyword evidence="2" id="KW-1185">Reference proteome</keyword>
<comment type="caution">
    <text evidence="1">The sequence shown here is derived from an EMBL/GenBank/DDBJ whole genome shotgun (WGS) entry which is preliminary data.</text>
</comment>
<dbReference type="Proteomes" id="UP001145114">
    <property type="component" value="Unassembled WGS sequence"/>
</dbReference>
<name>A0ACC1HJ83_9FUNG</name>
<organism evidence="1 2">
    <name type="scientific">Spiromyces aspiralis</name>
    <dbReference type="NCBI Taxonomy" id="68401"/>
    <lineage>
        <taxon>Eukaryota</taxon>
        <taxon>Fungi</taxon>
        <taxon>Fungi incertae sedis</taxon>
        <taxon>Zoopagomycota</taxon>
        <taxon>Kickxellomycotina</taxon>
        <taxon>Kickxellomycetes</taxon>
        <taxon>Kickxellales</taxon>
        <taxon>Kickxellaceae</taxon>
        <taxon>Spiromyces</taxon>
    </lineage>
</organism>
<proteinExistence type="predicted"/>
<sequence>QTSLEELSKIFREAKPQSADAGSVALIISPGGLYTPSTLTSTPTLIVSEVYSALPAPAAEAVLDHALDDLIGDSSSDISKPHAAPKPSAVLDIDLISSSQSAAKFLAKLKSLLAKPELMSI</sequence>
<evidence type="ECO:0000313" key="2">
    <source>
        <dbReference type="Proteomes" id="UP001145114"/>
    </source>
</evidence>
<accession>A0ACC1HJ83</accession>
<evidence type="ECO:0000313" key="1">
    <source>
        <dbReference type="EMBL" id="KAJ1676522.1"/>
    </source>
</evidence>
<gene>
    <name evidence="1" type="ORF">EV182_008034</name>
</gene>
<dbReference type="EMBL" id="JAMZIH010003965">
    <property type="protein sequence ID" value="KAJ1676522.1"/>
    <property type="molecule type" value="Genomic_DNA"/>
</dbReference>